<evidence type="ECO:0000256" key="1">
    <source>
        <dbReference type="SAM" id="MobiDB-lite"/>
    </source>
</evidence>
<name>A0AAT9HAE2_9ACTN</name>
<proteinExistence type="predicted"/>
<feature type="compositionally biased region" description="Basic and acidic residues" evidence="1">
    <location>
        <begin position="9"/>
        <end position="19"/>
    </location>
</feature>
<accession>A0AAT9HAE2</accession>
<dbReference type="EMBL" id="AP035768">
    <property type="protein sequence ID" value="BFO14357.1"/>
    <property type="molecule type" value="Genomic_DNA"/>
</dbReference>
<gene>
    <name evidence="2" type="ORF">SHKM778_07450</name>
</gene>
<feature type="compositionally biased region" description="Acidic residues" evidence="1">
    <location>
        <begin position="41"/>
        <end position="58"/>
    </location>
</feature>
<protein>
    <submittedName>
        <fullName evidence="2">Uncharacterized protein</fullName>
    </submittedName>
</protein>
<organism evidence="2">
    <name type="scientific">Streptomyces haneummycinicus</name>
    <dbReference type="NCBI Taxonomy" id="3074435"/>
    <lineage>
        <taxon>Bacteria</taxon>
        <taxon>Bacillati</taxon>
        <taxon>Actinomycetota</taxon>
        <taxon>Actinomycetes</taxon>
        <taxon>Kitasatosporales</taxon>
        <taxon>Streptomycetaceae</taxon>
        <taxon>Streptomyces</taxon>
    </lineage>
</organism>
<reference evidence="2" key="2">
    <citation type="submission" date="2024-07" db="EMBL/GenBank/DDBJ databases">
        <title>Streptomyces haneummycinica sp. nov., a new antibiotic-producing actinobacterium isolated from marine sediment.</title>
        <authorList>
            <person name="Uemura M."/>
            <person name="Hamada M."/>
            <person name="Hirano S."/>
            <person name="Kobayashi K."/>
            <person name="Ohshiro T."/>
            <person name="Kobayashi T."/>
            <person name="Terahara T."/>
        </authorList>
    </citation>
    <scope>NUCLEOTIDE SEQUENCE</scope>
    <source>
        <strain evidence="2">KM77-8</strain>
    </source>
</reference>
<reference evidence="2" key="1">
    <citation type="submission" date="2024-06" db="EMBL/GenBank/DDBJ databases">
        <authorList>
            <consortium name="consrtm"/>
            <person name="Uemura M."/>
            <person name="Terahara T."/>
        </authorList>
    </citation>
    <scope>NUCLEOTIDE SEQUENCE</scope>
    <source>
        <strain evidence="2">KM77-8</strain>
    </source>
</reference>
<sequence length="58" mass="6278">MAHVRGRTRRDQRGGEKKLATYGEGVVGVLAGLTAPGDTGGDTDPDDWPEEEPQPDWE</sequence>
<feature type="region of interest" description="Disordered" evidence="1">
    <location>
        <begin position="1"/>
        <end position="58"/>
    </location>
</feature>
<evidence type="ECO:0000313" key="2">
    <source>
        <dbReference type="EMBL" id="BFO14357.1"/>
    </source>
</evidence>
<dbReference type="AlphaFoldDB" id="A0AAT9HAE2"/>